<keyword evidence="4 9" id="KW-1003">Cell membrane</keyword>
<keyword evidence="8 9" id="KW-0472">Membrane</keyword>
<protein>
    <recommendedName>
        <fullName evidence="9">Cobalamin biosynthesis protein CobD</fullName>
    </recommendedName>
</protein>
<accession>A0ABQ0ARI7</accession>
<dbReference type="Proteomes" id="UP001441944">
    <property type="component" value="Unassembled WGS sequence"/>
</dbReference>
<dbReference type="PANTHER" id="PTHR34308">
    <property type="entry name" value="COBALAMIN BIOSYNTHESIS PROTEIN CBIB"/>
    <property type="match status" value="1"/>
</dbReference>
<proteinExistence type="inferred from homology"/>
<evidence type="ECO:0000256" key="3">
    <source>
        <dbReference type="ARBA" id="ARBA00006263"/>
    </source>
</evidence>
<comment type="caution">
    <text evidence="9">Lacks conserved residue(s) required for the propagation of feature annotation.</text>
</comment>
<comment type="subcellular location">
    <subcellularLocation>
        <location evidence="1 9">Cell membrane</location>
        <topology evidence="1 9">Multi-pass membrane protein</topology>
    </subcellularLocation>
</comment>
<dbReference type="EMBL" id="BAABWU010000023">
    <property type="protein sequence ID" value="GAA6198497.1"/>
    <property type="molecule type" value="Genomic_DNA"/>
</dbReference>
<keyword evidence="7 9" id="KW-1133">Transmembrane helix</keyword>
<feature type="transmembrane region" description="Helical" evidence="9">
    <location>
        <begin position="160"/>
        <end position="181"/>
    </location>
</feature>
<comment type="similarity">
    <text evidence="3 9">Belongs to the CobD/CbiB family.</text>
</comment>
<evidence type="ECO:0000256" key="5">
    <source>
        <dbReference type="ARBA" id="ARBA00022573"/>
    </source>
</evidence>
<feature type="transmembrane region" description="Helical" evidence="9">
    <location>
        <begin position="68"/>
        <end position="101"/>
    </location>
</feature>
<dbReference type="PANTHER" id="PTHR34308:SF1">
    <property type="entry name" value="COBALAMIN BIOSYNTHESIS PROTEIN CBIB"/>
    <property type="match status" value="1"/>
</dbReference>
<keyword evidence="5 9" id="KW-0169">Cobalamin biosynthesis</keyword>
<keyword evidence="11" id="KW-1185">Reference proteome</keyword>
<name>A0ABQ0ARI7_9RHOB</name>
<comment type="caution">
    <text evidence="10">The sequence shown here is derived from an EMBL/GenBank/DDBJ whole genome shotgun (WGS) entry which is preliminary data.</text>
</comment>
<evidence type="ECO:0000256" key="7">
    <source>
        <dbReference type="ARBA" id="ARBA00022989"/>
    </source>
</evidence>
<organism evidence="10 11">
    <name type="scientific">Pseudophaeobacter arcticus</name>
    <dbReference type="NCBI Taxonomy" id="385492"/>
    <lineage>
        <taxon>Bacteria</taxon>
        <taxon>Pseudomonadati</taxon>
        <taxon>Pseudomonadota</taxon>
        <taxon>Alphaproteobacteria</taxon>
        <taxon>Rhodobacterales</taxon>
        <taxon>Paracoccaceae</taxon>
        <taxon>Pseudophaeobacter</taxon>
    </lineage>
</organism>
<evidence type="ECO:0000313" key="10">
    <source>
        <dbReference type="EMBL" id="GAA6198497.1"/>
    </source>
</evidence>
<reference evidence="10 11" key="1">
    <citation type="submission" date="2024-04" db="EMBL/GenBank/DDBJ databases">
        <title>Draft genome sequence of Pseudophaeobacter arcticus NBRC 116598.</title>
        <authorList>
            <person name="Miyakawa T."/>
            <person name="Kusuya Y."/>
            <person name="Miura T."/>
        </authorList>
    </citation>
    <scope>NUCLEOTIDE SEQUENCE [LARGE SCALE GENOMIC DNA]</scope>
    <source>
        <strain evidence="10 11">SU-CL00105</strain>
    </source>
</reference>
<evidence type="ECO:0000256" key="1">
    <source>
        <dbReference type="ARBA" id="ARBA00004651"/>
    </source>
</evidence>
<evidence type="ECO:0000256" key="6">
    <source>
        <dbReference type="ARBA" id="ARBA00022692"/>
    </source>
</evidence>
<dbReference type="Pfam" id="PF03186">
    <property type="entry name" value="CobD_Cbib"/>
    <property type="match status" value="1"/>
</dbReference>
<evidence type="ECO:0000313" key="11">
    <source>
        <dbReference type="Proteomes" id="UP001441944"/>
    </source>
</evidence>
<keyword evidence="6 9" id="KW-0812">Transmembrane</keyword>
<comment type="function">
    <text evidence="9">Converts cobyric acid to cobinamide by the addition of aminopropanol on the F carboxylic group.</text>
</comment>
<dbReference type="HAMAP" id="MF_00024">
    <property type="entry name" value="CobD_CbiB"/>
    <property type="match status" value="1"/>
</dbReference>
<dbReference type="InterPro" id="IPR004485">
    <property type="entry name" value="Cobalamin_biosynth_CobD/CbiB"/>
</dbReference>
<evidence type="ECO:0000256" key="2">
    <source>
        <dbReference type="ARBA" id="ARBA00004953"/>
    </source>
</evidence>
<evidence type="ECO:0000256" key="8">
    <source>
        <dbReference type="ARBA" id="ARBA00023136"/>
    </source>
</evidence>
<evidence type="ECO:0000256" key="4">
    <source>
        <dbReference type="ARBA" id="ARBA00022475"/>
    </source>
</evidence>
<evidence type="ECO:0000256" key="9">
    <source>
        <dbReference type="HAMAP-Rule" id="MF_00024"/>
    </source>
</evidence>
<sequence length="315" mass="33605">MNTAEILLLALVLDAALGEPDWLWSRLPHPAVLMGKSVSWLEARLNTGADTPPETRLGTDWAKRAKGVAAITLLVCLGLGVGWLLSLFGPLVELLVAAILIAQRSLVEHLRAVADGLSQSLVQGRQAVAMIVSRDTDTMTGPQVARSAIESGSENMSDGVIAPAFWFLLAGLPGLIAYKMINTGDSMIGYRTPRYQDFGWATARLDDLVNLIPARLTGVMIALAGGVLRAWPAIARDAAKHRSPNAGWPEAAMARALGLSLAGPRSYDGEMRDFAWVNAPGTKSITGPAILRCCDILWMSWAIGVGLLVAFAVIF</sequence>
<gene>
    <name evidence="10" type="primary">cbiB</name>
    <name evidence="9" type="synonym">cobD</name>
    <name evidence="10" type="ORF">NBRC116598_39420</name>
</gene>
<comment type="pathway">
    <text evidence="2 9">Cofactor biosynthesis; adenosylcobalamin biosynthesis.</text>
</comment>
<feature type="transmembrane region" description="Helical" evidence="9">
    <location>
        <begin position="296"/>
        <end position="314"/>
    </location>
</feature>
<dbReference type="RefSeq" id="WP_348157283.1">
    <property type="nucleotide sequence ID" value="NZ_BAABWU010000023.1"/>
</dbReference>
<dbReference type="NCBIfam" id="TIGR00380">
    <property type="entry name" value="cobal_cbiB"/>
    <property type="match status" value="1"/>
</dbReference>